<evidence type="ECO:0000256" key="1">
    <source>
        <dbReference type="ARBA" id="ARBA00022614"/>
    </source>
</evidence>
<dbReference type="Gene3D" id="3.80.10.10">
    <property type="entry name" value="Ribonuclease Inhibitor"/>
    <property type="match status" value="2"/>
</dbReference>
<keyword evidence="2" id="KW-0677">Repeat</keyword>
<dbReference type="InterPro" id="IPR042197">
    <property type="entry name" value="Apaf_helical"/>
</dbReference>
<dbReference type="OrthoDB" id="995216at2759"/>
<dbReference type="FunFam" id="1.10.10.10:FF:000322">
    <property type="entry name" value="Probable disease resistance protein At1g63360"/>
    <property type="match status" value="1"/>
</dbReference>
<dbReference type="InterPro" id="IPR032675">
    <property type="entry name" value="LRR_dom_sf"/>
</dbReference>
<feature type="domain" description="NB-ARC" evidence="4">
    <location>
        <begin position="1"/>
        <end position="145"/>
    </location>
</feature>
<dbReference type="Gene3D" id="1.10.8.430">
    <property type="entry name" value="Helical domain of apoptotic protease-activating factors"/>
    <property type="match status" value="1"/>
</dbReference>
<keyword evidence="7" id="KW-1185">Reference proteome</keyword>
<evidence type="ECO:0000256" key="3">
    <source>
        <dbReference type="ARBA" id="ARBA00022821"/>
    </source>
</evidence>
<keyword evidence="1" id="KW-0433">Leucine-rich repeat</keyword>
<dbReference type="Pfam" id="PF25019">
    <property type="entry name" value="LRR_R13L1-DRL21"/>
    <property type="match status" value="1"/>
</dbReference>
<sequence>MGGIGKTTLAQFLYNDVMVKNHFNLRAWVYVSEEFDVFKVTKTIYESATLSHSAIKDLNVLQVKLERTLMGRKFLLVLDNVWNESFREWDLLRRPLQVGAPGSKIIVTTRSQSVSSTIHDVLVHDLQMLSKEDCWSLFAKHAFGDNDPDEDSTLKGIGEEIVKKCKGLPLAIKTLGSLLHSEVEAEEWNNLLSSRIWDLPDYKSDILPALRLSYHYLPSQLKRCFAYCSIFPKGHKFEKGDLVRMWIAEGLVQQPNSGRRMEEVGEQYFHELLSRSIFQQNHDQSRFIMHDLVNDLAQHIAGDFSFKFEHDSPPQNPARVRHLSCILKPSDTPDKFVAFYEKNKVLRTFLPLRSPSEGKTRFDSGVFKKLFPSPSCLRVLSLSSYNITEFPADSVGNLRQLRYLDLSGAAIPHLPESVGCLYNLETLKLSGCPRLTFLPANFSNLTKLEYLGIEGTPILQMPPNFGNLKRLQLLTKFVVGNNNMSTISEVKDLSLLRGTLSILRLQNVSQTADAEKANLKDKKYLCELIFEWDADPCNGNLQNAANDPQNGYIENAANVLDKLQPGENLERLKIKNFFGMRLPKWLGNASLSKIKSLTLDNCQNCNSLPPLGQLPSLKELTVHDLAGVKTVGQEFYGDSVVAFKSLETLMFGRMENWEEWLPFTNEQGFPSLHKLLMTECRKLTGIPIQLPSSNLHIDECDKLRFQVIASCGDLKDLAEQTCFEPVEGYRQWQRVIEPKFNLEIKRTEKILQWRIWKRSSSEIIWHEYLALNISHSPLRSHQPV</sequence>
<evidence type="ECO:0000259" key="6">
    <source>
        <dbReference type="Pfam" id="PF25019"/>
    </source>
</evidence>
<dbReference type="InterPro" id="IPR058922">
    <property type="entry name" value="WHD_DRP"/>
</dbReference>
<protein>
    <submittedName>
        <fullName evidence="8">Disease resistance RPP13-like protein 1</fullName>
    </submittedName>
</protein>
<evidence type="ECO:0000259" key="5">
    <source>
        <dbReference type="Pfam" id="PF23559"/>
    </source>
</evidence>
<dbReference type="Pfam" id="PF00931">
    <property type="entry name" value="NB-ARC"/>
    <property type="match status" value="1"/>
</dbReference>
<dbReference type="Proteomes" id="UP000515121">
    <property type="component" value="Unplaced"/>
</dbReference>
<dbReference type="Gene3D" id="3.40.50.300">
    <property type="entry name" value="P-loop containing nucleotide triphosphate hydrolases"/>
    <property type="match status" value="1"/>
</dbReference>
<name>A0A6P5Z5V4_DURZI</name>
<dbReference type="PANTHER" id="PTHR36766:SF51">
    <property type="entry name" value="DISEASE RESISTANCE RPP13-LIKE PROTEIN 1"/>
    <property type="match status" value="1"/>
</dbReference>
<dbReference type="InterPro" id="IPR001611">
    <property type="entry name" value="Leu-rich_rpt"/>
</dbReference>
<dbReference type="InterPro" id="IPR056789">
    <property type="entry name" value="LRR_R13L1-DRL21"/>
</dbReference>
<organism evidence="7 8">
    <name type="scientific">Durio zibethinus</name>
    <name type="common">Durian</name>
    <dbReference type="NCBI Taxonomy" id="66656"/>
    <lineage>
        <taxon>Eukaryota</taxon>
        <taxon>Viridiplantae</taxon>
        <taxon>Streptophyta</taxon>
        <taxon>Embryophyta</taxon>
        <taxon>Tracheophyta</taxon>
        <taxon>Spermatophyta</taxon>
        <taxon>Magnoliopsida</taxon>
        <taxon>eudicotyledons</taxon>
        <taxon>Gunneridae</taxon>
        <taxon>Pentapetalae</taxon>
        <taxon>rosids</taxon>
        <taxon>malvids</taxon>
        <taxon>Malvales</taxon>
        <taxon>Malvaceae</taxon>
        <taxon>Helicteroideae</taxon>
        <taxon>Durio</taxon>
    </lineage>
</organism>
<dbReference type="GO" id="GO:0006952">
    <property type="term" value="P:defense response"/>
    <property type="evidence" value="ECO:0007669"/>
    <property type="project" value="UniProtKB-KW"/>
</dbReference>
<feature type="domain" description="R13L1/DRL21-like LRR repeat region" evidence="6">
    <location>
        <begin position="487"/>
        <end position="624"/>
    </location>
</feature>
<dbReference type="RefSeq" id="XP_022748099.1">
    <property type="nucleotide sequence ID" value="XM_022892364.1"/>
</dbReference>
<feature type="domain" description="Disease resistance protein winged helix" evidence="5">
    <location>
        <begin position="230"/>
        <end position="297"/>
    </location>
</feature>
<proteinExistence type="predicted"/>
<gene>
    <name evidence="8" type="primary">LOC111297731</name>
</gene>
<dbReference type="PANTHER" id="PTHR36766">
    <property type="entry name" value="PLANT BROAD-SPECTRUM MILDEW RESISTANCE PROTEIN RPW8"/>
    <property type="match status" value="1"/>
</dbReference>
<dbReference type="GeneID" id="111297731"/>
<dbReference type="PRINTS" id="PR00364">
    <property type="entry name" value="DISEASERSIST"/>
</dbReference>
<reference evidence="8" key="1">
    <citation type="submission" date="2025-08" db="UniProtKB">
        <authorList>
            <consortium name="RefSeq"/>
        </authorList>
    </citation>
    <scope>IDENTIFICATION</scope>
    <source>
        <tissue evidence="8">Fruit stalk</tissue>
    </source>
</reference>
<dbReference type="AlphaFoldDB" id="A0A6P5Z5V4"/>
<dbReference type="InterPro" id="IPR027417">
    <property type="entry name" value="P-loop_NTPase"/>
</dbReference>
<dbReference type="InterPro" id="IPR002182">
    <property type="entry name" value="NB-ARC"/>
</dbReference>
<evidence type="ECO:0000313" key="8">
    <source>
        <dbReference type="RefSeq" id="XP_022748099.1"/>
    </source>
</evidence>
<evidence type="ECO:0000259" key="4">
    <source>
        <dbReference type="Pfam" id="PF00931"/>
    </source>
</evidence>
<dbReference type="GO" id="GO:0043531">
    <property type="term" value="F:ADP binding"/>
    <property type="evidence" value="ECO:0007669"/>
    <property type="project" value="InterPro"/>
</dbReference>
<accession>A0A6P5Z5V4</accession>
<evidence type="ECO:0000313" key="7">
    <source>
        <dbReference type="Proteomes" id="UP000515121"/>
    </source>
</evidence>
<dbReference type="SUPFAM" id="SSF52058">
    <property type="entry name" value="L domain-like"/>
    <property type="match status" value="1"/>
</dbReference>
<keyword evidence="3" id="KW-0611">Plant defense</keyword>
<dbReference type="Pfam" id="PF13855">
    <property type="entry name" value="LRR_8"/>
    <property type="match status" value="1"/>
</dbReference>
<dbReference type="InterPro" id="IPR036388">
    <property type="entry name" value="WH-like_DNA-bd_sf"/>
</dbReference>
<dbReference type="KEGG" id="dzi:111297731"/>
<evidence type="ECO:0000256" key="2">
    <source>
        <dbReference type="ARBA" id="ARBA00022737"/>
    </source>
</evidence>
<dbReference type="Gene3D" id="1.10.10.10">
    <property type="entry name" value="Winged helix-like DNA-binding domain superfamily/Winged helix DNA-binding domain"/>
    <property type="match status" value="1"/>
</dbReference>
<dbReference type="SUPFAM" id="SSF52540">
    <property type="entry name" value="P-loop containing nucleoside triphosphate hydrolases"/>
    <property type="match status" value="1"/>
</dbReference>
<dbReference type="Pfam" id="PF23559">
    <property type="entry name" value="WHD_DRP"/>
    <property type="match status" value="1"/>
</dbReference>